<protein>
    <recommendedName>
        <fullName evidence="2">Amidohydrolase-related domain-containing protein</fullName>
    </recommendedName>
</protein>
<comment type="caution">
    <text evidence="3">The sequence shown here is derived from an EMBL/GenBank/DDBJ whole genome shotgun (WGS) entry which is preliminary data.</text>
</comment>
<dbReference type="RefSeq" id="WP_236291293.1">
    <property type="nucleotide sequence ID" value="NZ_CAKMMW010000020.1"/>
</dbReference>
<gene>
    <name evidence="3" type="ORF">PAECIP111891_05180</name>
</gene>
<dbReference type="PANTHER" id="PTHR21240:SF19">
    <property type="entry name" value="CATALYTIC_ HYDROLASE"/>
    <property type="match status" value="1"/>
</dbReference>
<evidence type="ECO:0000313" key="3">
    <source>
        <dbReference type="EMBL" id="CAH1221433.1"/>
    </source>
</evidence>
<dbReference type="SUPFAM" id="SSF51556">
    <property type="entry name" value="Metallo-dependent hydrolases"/>
    <property type="match status" value="1"/>
</dbReference>
<evidence type="ECO:0000259" key="2">
    <source>
        <dbReference type="Pfam" id="PF04909"/>
    </source>
</evidence>
<keyword evidence="1" id="KW-0456">Lyase</keyword>
<dbReference type="InterPro" id="IPR006680">
    <property type="entry name" value="Amidohydro-rel"/>
</dbReference>
<keyword evidence="4" id="KW-1185">Reference proteome</keyword>
<organism evidence="3 4">
    <name type="scientific">Paenibacillus allorhizoplanae</name>
    <dbReference type="NCBI Taxonomy" id="2905648"/>
    <lineage>
        <taxon>Bacteria</taxon>
        <taxon>Bacillati</taxon>
        <taxon>Bacillota</taxon>
        <taxon>Bacilli</taxon>
        <taxon>Bacillales</taxon>
        <taxon>Paenibacillaceae</taxon>
        <taxon>Paenibacillus</taxon>
    </lineage>
</organism>
<evidence type="ECO:0000313" key="4">
    <source>
        <dbReference type="Proteomes" id="UP000838821"/>
    </source>
</evidence>
<reference evidence="3" key="1">
    <citation type="submission" date="2022-01" db="EMBL/GenBank/DDBJ databases">
        <authorList>
            <person name="Criscuolo A."/>
        </authorList>
    </citation>
    <scope>NUCLEOTIDE SEQUENCE</scope>
    <source>
        <strain evidence="3">CIP111891</strain>
    </source>
</reference>
<dbReference type="Gene3D" id="3.20.20.140">
    <property type="entry name" value="Metal-dependent hydrolases"/>
    <property type="match status" value="1"/>
</dbReference>
<dbReference type="Proteomes" id="UP000838821">
    <property type="component" value="Unassembled WGS sequence"/>
</dbReference>
<dbReference type="Pfam" id="PF04909">
    <property type="entry name" value="Amidohydro_2"/>
    <property type="match status" value="1"/>
</dbReference>
<dbReference type="InterPro" id="IPR032465">
    <property type="entry name" value="ACMSD"/>
</dbReference>
<proteinExistence type="predicted"/>
<feature type="domain" description="Amidohydrolase-related" evidence="2">
    <location>
        <begin position="2"/>
        <end position="266"/>
    </location>
</feature>
<accession>A0ABM9CQJ6</accession>
<dbReference type="PANTHER" id="PTHR21240">
    <property type="entry name" value="2-AMINO-3-CARBOXYLMUCONATE-6-SEMIALDEHYDE DECARBOXYLASE"/>
    <property type="match status" value="1"/>
</dbReference>
<name>A0ABM9CQJ6_9BACL</name>
<evidence type="ECO:0000256" key="1">
    <source>
        <dbReference type="ARBA" id="ARBA00023239"/>
    </source>
</evidence>
<dbReference type="CDD" id="cd01292">
    <property type="entry name" value="metallo-dependent_hydrolases"/>
    <property type="match status" value="1"/>
</dbReference>
<sequence>MIDYHTHLGEPKHYSPAYLAEGFKMRGKPVQRTTPDEHYEAMKAVDKCIVLAFRSRHLGFNVPNEYVAEYCQRDPQKLIGFACVDPHDYNALDELKECYFNLGMKGLKTSPIYQAYDPMDERMLRIYRFCEDNGLPILTHQGTTFPQRAPMKWAHPEQLEQVALAYPELRIIIAHLGHPWEAETISVIRKHPNVYADVSALYYRPWQLYNSLMLCKEYGVWKKLIFGTDYPICNFEDSVKGLRKMTEYAQQMPFPGFTTDDMEALLNNDILAQLNLT</sequence>
<dbReference type="InterPro" id="IPR032466">
    <property type="entry name" value="Metal_Hydrolase"/>
</dbReference>
<dbReference type="EMBL" id="CAKMMW010000020">
    <property type="protein sequence ID" value="CAH1221433.1"/>
    <property type="molecule type" value="Genomic_DNA"/>
</dbReference>